<proteinExistence type="predicted"/>
<reference evidence="5" key="2">
    <citation type="submission" date="2025-08" db="UniProtKB">
        <authorList>
            <consortium name="Ensembl"/>
        </authorList>
    </citation>
    <scope>IDENTIFICATION</scope>
</reference>
<dbReference type="SUPFAM" id="SSF54928">
    <property type="entry name" value="RNA-binding domain, RBD"/>
    <property type="match status" value="1"/>
</dbReference>
<keyword evidence="6" id="KW-1185">Reference proteome</keyword>
<dbReference type="AlphaFoldDB" id="A0A672IDE1"/>
<feature type="domain" description="RRM" evidence="4">
    <location>
        <begin position="11"/>
        <end position="89"/>
    </location>
</feature>
<sequence>MDQFSPINPTASLYVGDLHPSTTEMMIYEAFSQVGPVISVRVCRHRLTRRSLGYGFVNYQNRQDGDKAIKEMNGRVLGTRALYVVLAWACPGVRLQQGPCMRPRREAYMGPRYQPYRRPRQDPQIPTSAPGIDPTFGPGLIPAYEEME</sequence>
<dbReference type="SMART" id="SM00360">
    <property type="entry name" value="RRM"/>
    <property type="match status" value="1"/>
</dbReference>
<evidence type="ECO:0000256" key="3">
    <source>
        <dbReference type="SAM" id="MobiDB-lite"/>
    </source>
</evidence>
<evidence type="ECO:0000313" key="5">
    <source>
        <dbReference type="Ensembl" id="ENSSFAP00005039209.1"/>
    </source>
</evidence>
<feature type="region of interest" description="Disordered" evidence="3">
    <location>
        <begin position="113"/>
        <end position="132"/>
    </location>
</feature>
<name>A0A672IDE1_SALFA</name>
<dbReference type="Pfam" id="PF00076">
    <property type="entry name" value="RRM_1"/>
    <property type="match status" value="1"/>
</dbReference>
<evidence type="ECO:0000256" key="1">
    <source>
        <dbReference type="ARBA" id="ARBA00022884"/>
    </source>
</evidence>
<dbReference type="GO" id="GO:0003723">
    <property type="term" value="F:RNA binding"/>
    <property type="evidence" value="ECO:0007669"/>
    <property type="project" value="UniProtKB-UniRule"/>
</dbReference>
<dbReference type="InterPro" id="IPR052462">
    <property type="entry name" value="SLIRP/GR-RBP-like"/>
</dbReference>
<reference evidence="5" key="1">
    <citation type="submission" date="2019-06" db="EMBL/GenBank/DDBJ databases">
        <authorList>
            <consortium name="Wellcome Sanger Institute Data Sharing"/>
        </authorList>
    </citation>
    <scope>NUCLEOTIDE SEQUENCE [LARGE SCALE GENOMIC DNA]</scope>
</reference>
<dbReference type="InterPro" id="IPR035979">
    <property type="entry name" value="RBD_domain_sf"/>
</dbReference>
<organism evidence="5 6">
    <name type="scientific">Salarias fasciatus</name>
    <name type="common">Jewelled blenny</name>
    <name type="synonym">Blennius fasciatus</name>
    <dbReference type="NCBI Taxonomy" id="181472"/>
    <lineage>
        <taxon>Eukaryota</taxon>
        <taxon>Metazoa</taxon>
        <taxon>Chordata</taxon>
        <taxon>Craniata</taxon>
        <taxon>Vertebrata</taxon>
        <taxon>Euteleostomi</taxon>
        <taxon>Actinopterygii</taxon>
        <taxon>Neopterygii</taxon>
        <taxon>Teleostei</taxon>
        <taxon>Neoteleostei</taxon>
        <taxon>Acanthomorphata</taxon>
        <taxon>Ovalentaria</taxon>
        <taxon>Blenniimorphae</taxon>
        <taxon>Blenniiformes</taxon>
        <taxon>Blennioidei</taxon>
        <taxon>Blenniidae</taxon>
        <taxon>Salariinae</taxon>
        <taxon>Salarias</taxon>
    </lineage>
</organism>
<reference evidence="5" key="3">
    <citation type="submission" date="2025-09" db="UniProtKB">
        <authorList>
            <consortium name="Ensembl"/>
        </authorList>
    </citation>
    <scope>IDENTIFICATION</scope>
</reference>
<dbReference type="Gene3D" id="3.30.70.330">
    <property type="match status" value="1"/>
</dbReference>
<dbReference type="Proteomes" id="UP000472267">
    <property type="component" value="Chromosome 19"/>
</dbReference>
<dbReference type="Ensembl" id="ENSSFAT00005040659.1">
    <property type="protein sequence ID" value="ENSSFAP00005039209.1"/>
    <property type="gene ID" value="ENSSFAG00005019612.1"/>
</dbReference>
<dbReference type="InterPro" id="IPR012677">
    <property type="entry name" value="Nucleotide-bd_a/b_plait_sf"/>
</dbReference>
<dbReference type="InterPro" id="IPR000504">
    <property type="entry name" value="RRM_dom"/>
</dbReference>
<protein>
    <recommendedName>
        <fullName evidence="4">RRM domain-containing protein</fullName>
    </recommendedName>
</protein>
<dbReference type="PROSITE" id="PS50102">
    <property type="entry name" value="RRM"/>
    <property type="match status" value="1"/>
</dbReference>
<keyword evidence="1 2" id="KW-0694">RNA-binding</keyword>
<dbReference type="PANTHER" id="PTHR48027">
    <property type="entry name" value="HETEROGENEOUS NUCLEAR RIBONUCLEOPROTEIN 87F-RELATED"/>
    <property type="match status" value="1"/>
</dbReference>
<evidence type="ECO:0000259" key="4">
    <source>
        <dbReference type="PROSITE" id="PS50102"/>
    </source>
</evidence>
<dbReference type="InParanoid" id="A0A672IDE1"/>
<evidence type="ECO:0000256" key="2">
    <source>
        <dbReference type="PROSITE-ProRule" id="PRU00176"/>
    </source>
</evidence>
<evidence type="ECO:0000313" key="6">
    <source>
        <dbReference type="Proteomes" id="UP000472267"/>
    </source>
</evidence>
<accession>A0A672IDE1</accession>
<dbReference type="OMA" id="NELTMCS"/>